<keyword evidence="6 10" id="KW-0274">FAD</keyword>
<dbReference type="OrthoDB" id="9778595at2"/>
<evidence type="ECO:0000256" key="8">
    <source>
        <dbReference type="ARBA" id="ARBA00031306"/>
    </source>
</evidence>
<dbReference type="Proteomes" id="UP000093044">
    <property type="component" value="Chromosome"/>
</dbReference>
<dbReference type="STRING" id="1197717.BED41_01625"/>
<evidence type="ECO:0000256" key="10">
    <source>
        <dbReference type="PIRNR" id="PIRNR006268"/>
    </source>
</evidence>
<evidence type="ECO:0000256" key="1">
    <source>
        <dbReference type="ARBA" id="ARBA00011955"/>
    </source>
</evidence>
<dbReference type="GeneID" id="83056548"/>
<evidence type="ECO:0000256" key="2">
    <source>
        <dbReference type="ARBA" id="ARBA00016337"/>
    </source>
</evidence>
<dbReference type="KEGG" id="cpor:BED41_01625"/>
<keyword evidence="7 10" id="KW-0460">Magnesium</keyword>
<dbReference type="AlphaFoldDB" id="A0A1B2I1P9"/>
<sequence length="355" mass="38229">MKKSGIIAAVLLAVGALCVFSGRWPIGKPHEVSGENFRLGTYVKLRLLGEDKNFFEGELAAMDGEIVRLEGLFSVNIASSDISRLNGAGGEWVKVTPETAALVKRSLAIAALTDGAFDPAIGRIVRLWGIGTPGARVPKPAEIRAALRSKGYKEVTVRENGGECYIKTPPGLWLDLGAIAKGHVADILKERLAADGVKRAVIDLGGNLDLVGDSPEGRPWRLGLQHPHKPRGEYFGVVEVSDRSVVTSGPYERFFEQDGVCYHHIFDPATGYPAKSDFDSVSIIDRDSALADALCTALFVMGRVKAEKFLEKNGGLAAVFVLASEDKVLVTPEARKIFRLTDKNFTVDTIGGESP</sequence>
<organism evidence="12 13">
    <name type="scientific">Cloacibacillus porcorum</name>
    <dbReference type="NCBI Taxonomy" id="1197717"/>
    <lineage>
        <taxon>Bacteria</taxon>
        <taxon>Thermotogati</taxon>
        <taxon>Synergistota</taxon>
        <taxon>Synergistia</taxon>
        <taxon>Synergistales</taxon>
        <taxon>Synergistaceae</taxon>
        <taxon>Cloacibacillus</taxon>
    </lineage>
</organism>
<keyword evidence="13" id="KW-1185">Reference proteome</keyword>
<dbReference type="EC" id="2.7.1.180" evidence="1 10"/>
<comment type="similarity">
    <text evidence="10">Belongs to the ApbE family.</text>
</comment>
<dbReference type="InterPro" id="IPR024932">
    <property type="entry name" value="ApbE"/>
</dbReference>
<keyword evidence="4 10" id="KW-0808">Transferase</keyword>
<comment type="catalytic activity">
    <reaction evidence="9 10">
        <text>L-threonyl-[protein] + FAD = FMN-L-threonyl-[protein] + AMP + H(+)</text>
        <dbReference type="Rhea" id="RHEA:36847"/>
        <dbReference type="Rhea" id="RHEA-COMP:11060"/>
        <dbReference type="Rhea" id="RHEA-COMP:11061"/>
        <dbReference type="ChEBI" id="CHEBI:15378"/>
        <dbReference type="ChEBI" id="CHEBI:30013"/>
        <dbReference type="ChEBI" id="CHEBI:57692"/>
        <dbReference type="ChEBI" id="CHEBI:74257"/>
        <dbReference type="ChEBI" id="CHEBI:456215"/>
        <dbReference type="EC" id="2.7.1.180"/>
    </reaction>
</comment>
<evidence type="ECO:0000256" key="5">
    <source>
        <dbReference type="ARBA" id="ARBA00022723"/>
    </source>
</evidence>
<dbReference type="InterPro" id="IPR003374">
    <property type="entry name" value="ApbE-like_sf"/>
</dbReference>
<evidence type="ECO:0000256" key="11">
    <source>
        <dbReference type="PIRSR" id="PIRSR006268-2"/>
    </source>
</evidence>
<dbReference type="RefSeq" id="WP_066742242.1">
    <property type="nucleotide sequence ID" value="NZ_CP016757.1"/>
</dbReference>
<keyword evidence="5 10" id="KW-0479">Metal-binding</keyword>
<feature type="binding site" evidence="11">
    <location>
        <position position="178"/>
    </location>
    <ligand>
        <name>Mg(2+)</name>
        <dbReference type="ChEBI" id="CHEBI:18420"/>
    </ligand>
</feature>
<feature type="binding site" evidence="11">
    <location>
        <position position="296"/>
    </location>
    <ligand>
        <name>Mg(2+)</name>
        <dbReference type="ChEBI" id="CHEBI:18420"/>
    </ligand>
</feature>
<dbReference type="EMBL" id="CP016757">
    <property type="protein sequence ID" value="ANZ43901.1"/>
    <property type="molecule type" value="Genomic_DNA"/>
</dbReference>
<evidence type="ECO:0000256" key="3">
    <source>
        <dbReference type="ARBA" id="ARBA00022630"/>
    </source>
</evidence>
<dbReference type="SUPFAM" id="SSF143631">
    <property type="entry name" value="ApbE-like"/>
    <property type="match status" value="1"/>
</dbReference>
<comment type="cofactor">
    <cofactor evidence="11">
        <name>Mg(2+)</name>
        <dbReference type="ChEBI" id="CHEBI:18420"/>
    </cofactor>
    <cofactor evidence="11">
        <name>Mn(2+)</name>
        <dbReference type="ChEBI" id="CHEBI:29035"/>
    </cofactor>
    <text evidence="11">Magnesium. Can also use manganese.</text>
</comment>
<evidence type="ECO:0000256" key="9">
    <source>
        <dbReference type="ARBA" id="ARBA00048540"/>
    </source>
</evidence>
<proteinExistence type="inferred from homology"/>
<name>A0A1B2I1P9_9BACT</name>
<dbReference type="GO" id="GO:0046872">
    <property type="term" value="F:metal ion binding"/>
    <property type="evidence" value="ECO:0007669"/>
    <property type="project" value="UniProtKB-UniRule"/>
</dbReference>
<evidence type="ECO:0000313" key="13">
    <source>
        <dbReference type="Proteomes" id="UP000093044"/>
    </source>
</evidence>
<accession>A0A1B2I1P9</accession>
<dbReference type="PANTHER" id="PTHR30040:SF2">
    <property type="entry name" value="FAD:PROTEIN FMN TRANSFERASE"/>
    <property type="match status" value="1"/>
</dbReference>
<keyword evidence="3 10" id="KW-0285">Flavoprotein</keyword>
<protein>
    <recommendedName>
        <fullName evidence="2 10">FAD:protein FMN transferase</fullName>
        <ecNumber evidence="1 10">2.7.1.180</ecNumber>
    </recommendedName>
    <alternativeName>
        <fullName evidence="8 10">Flavin transferase</fullName>
    </alternativeName>
</protein>
<evidence type="ECO:0000256" key="4">
    <source>
        <dbReference type="ARBA" id="ARBA00022679"/>
    </source>
</evidence>
<evidence type="ECO:0000256" key="6">
    <source>
        <dbReference type="ARBA" id="ARBA00022827"/>
    </source>
</evidence>
<dbReference type="GO" id="GO:0016740">
    <property type="term" value="F:transferase activity"/>
    <property type="evidence" value="ECO:0007669"/>
    <property type="project" value="UniProtKB-UniRule"/>
</dbReference>
<dbReference type="PIRSF" id="PIRSF006268">
    <property type="entry name" value="ApbE"/>
    <property type="match status" value="1"/>
</dbReference>
<reference evidence="12" key="1">
    <citation type="submission" date="2016-08" db="EMBL/GenBank/DDBJ databases">
        <title>Complete genome of Cloacibacillus porcorum.</title>
        <authorList>
            <person name="Looft T."/>
            <person name="Bayles D.O."/>
            <person name="Alt D.P."/>
        </authorList>
    </citation>
    <scope>NUCLEOTIDE SEQUENCE [LARGE SCALE GENOMIC DNA]</scope>
    <source>
        <strain evidence="12">CL-84</strain>
    </source>
</reference>
<gene>
    <name evidence="12" type="ORF">BED41_01625</name>
</gene>
<dbReference type="Gene3D" id="3.10.520.10">
    <property type="entry name" value="ApbE-like domains"/>
    <property type="match status" value="1"/>
</dbReference>
<evidence type="ECO:0000256" key="7">
    <source>
        <dbReference type="ARBA" id="ARBA00022842"/>
    </source>
</evidence>
<feature type="binding site" evidence="11">
    <location>
        <position position="292"/>
    </location>
    <ligand>
        <name>Mg(2+)</name>
        <dbReference type="ChEBI" id="CHEBI:18420"/>
    </ligand>
</feature>
<dbReference type="Pfam" id="PF02424">
    <property type="entry name" value="ApbE"/>
    <property type="match status" value="1"/>
</dbReference>
<dbReference type="PANTHER" id="PTHR30040">
    <property type="entry name" value="THIAMINE BIOSYNTHESIS LIPOPROTEIN APBE"/>
    <property type="match status" value="1"/>
</dbReference>
<evidence type="ECO:0000313" key="12">
    <source>
        <dbReference type="EMBL" id="ANZ43901.1"/>
    </source>
</evidence>